<dbReference type="Gene3D" id="3.30.420.10">
    <property type="entry name" value="Ribonuclease H-like superfamily/Ribonuclease H"/>
    <property type="match status" value="1"/>
</dbReference>
<gene>
    <name evidence="6" type="ORF">JOF53_000410</name>
</gene>
<keyword evidence="6" id="KW-0808">Transferase</keyword>
<dbReference type="EC" id="2.7.7.7" evidence="6"/>
<dbReference type="EMBL" id="JAGIOO010000001">
    <property type="protein sequence ID" value="MBP2471538.1"/>
    <property type="molecule type" value="Genomic_DNA"/>
</dbReference>
<evidence type="ECO:0000256" key="2">
    <source>
        <dbReference type="ARBA" id="ARBA00022801"/>
    </source>
</evidence>
<dbReference type="GO" id="GO:0003887">
    <property type="term" value="F:DNA-directed DNA polymerase activity"/>
    <property type="evidence" value="ECO:0007669"/>
    <property type="project" value="UniProtKB-EC"/>
</dbReference>
<dbReference type="CDD" id="cd06127">
    <property type="entry name" value="DEDDh"/>
    <property type="match status" value="1"/>
</dbReference>
<dbReference type="InterPro" id="IPR006054">
    <property type="entry name" value="DnaQ"/>
</dbReference>
<keyword evidence="7" id="KW-1185">Reference proteome</keyword>
<evidence type="ECO:0000313" key="7">
    <source>
        <dbReference type="Proteomes" id="UP001519363"/>
    </source>
</evidence>
<feature type="region of interest" description="Disordered" evidence="4">
    <location>
        <begin position="190"/>
        <end position="216"/>
    </location>
</feature>
<keyword evidence="6" id="KW-0548">Nucleotidyltransferase</keyword>
<keyword evidence="3" id="KW-0269">Exonuclease</keyword>
<sequence length="303" mass="32483">MITAGGFAVLDVETTGFAAGRDRVIEVAVVHTDQAGVVTGQWCTLVNPRRDLGAQHVHRITAHEVRRAPRFEEIAGDLVALLRGRVLVAHNLSFDARFLAAELALAGVLVPADLVDGVCTMNLASRFLATPRRNLAACCAAAGIELVDAHSALADATATAGLLAHYLATGEFGQHALLAAARTRSWPNVPELGTPAVGRGARGAAARRRRTAPPPPGFRLVPGDRIAFTGATERGREEWQARAVRAGLVTHPENVCRWTKAVVVADPDSMSTKARKARDYRIPLIDERAFARLLDELGTRQPR</sequence>
<evidence type="ECO:0000259" key="5">
    <source>
        <dbReference type="SMART" id="SM00479"/>
    </source>
</evidence>
<reference evidence="6 7" key="1">
    <citation type="submission" date="2021-03" db="EMBL/GenBank/DDBJ databases">
        <title>Sequencing the genomes of 1000 actinobacteria strains.</title>
        <authorList>
            <person name="Klenk H.-P."/>
        </authorList>
    </citation>
    <scope>NUCLEOTIDE SEQUENCE [LARGE SCALE GENOMIC DNA]</scope>
    <source>
        <strain evidence="6 7">DSM 44580</strain>
    </source>
</reference>
<dbReference type="SUPFAM" id="SSF53098">
    <property type="entry name" value="Ribonuclease H-like"/>
    <property type="match status" value="1"/>
</dbReference>
<dbReference type="InterPro" id="IPR036397">
    <property type="entry name" value="RNaseH_sf"/>
</dbReference>
<dbReference type="InterPro" id="IPR036420">
    <property type="entry name" value="BRCT_dom_sf"/>
</dbReference>
<evidence type="ECO:0000256" key="3">
    <source>
        <dbReference type="ARBA" id="ARBA00022839"/>
    </source>
</evidence>
<evidence type="ECO:0000256" key="1">
    <source>
        <dbReference type="ARBA" id="ARBA00022722"/>
    </source>
</evidence>
<dbReference type="PANTHER" id="PTHR30231">
    <property type="entry name" value="DNA POLYMERASE III SUBUNIT EPSILON"/>
    <property type="match status" value="1"/>
</dbReference>
<dbReference type="InterPro" id="IPR013520">
    <property type="entry name" value="Ribonucl_H"/>
</dbReference>
<organism evidence="6 7">
    <name type="scientific">Crossiella equi</name>
    <dbReference type="NCBI Taxonomy" id="130796"/>
    <lineage>
        <taxon>Bacteria</taxon>
        <taxon>Bacillati</taxon>
        <taxon>Actinomycetota</taxon>
        <taxon>Actinomycetes</taxon>
        <taxon>Pseudonocardiales</taxon>
        <taxon>Pseudonocardiaceae</taxon>
        <taxon>Crossiella</taxon>
    </lineage>
</organism>
<name>A0ABS5A4R0_9PSEU</name>
<dbReference type="Pfam" id="PF00929">
    <property type="entry name" value="RNase_T"/>
    <property type="match status" value="1"/>
</dbReference>
<dbReference type="PANTHER" id="PTHR30231:SF4">
    <property type="entry name" value="PROTEIN NEN2"/>
    <property type="match status" value="1"/>
</dbReference>
<keyword evidence="1" id="KW-0540">Nuclease</keyword>
<proteinExistence type="predicted"/>
<feature type="compositionally biased region" description="Low complexity" evidence="4">
    <location>
        <begin position="193"/>
        <end position="204"/>
    </location>
</feature>
<dbReference type="InterPro" id="IPR012337">
    <property type="entry name" value="RNaseH-like_sf"/>
</dbReference>
<dbReference type="RefSeq" id="WP_086782719.1">
    <property type="nucleotide sequence ID" value="NZ_JAGIOO010000001.1"/>
</dbReference>
<evidence type="ECO:0000313" key="6">
    <source>
        <dbReference type="EMBL" id="MBP2471538.1"/>
    </source>
</evidence>
<dbReference type="NCBIfam" id="TIGR00573">
    <property type="entry name" value="dnaq"/>
    <property type="match status" value="1"/>
</dbReference>
<dbReference type="SMART" id="SM00479">
    <property type="entry name" value="EXOIII"/>
    <property type="match status" value="1"/>
</dbReference>
<accession>A0ABS5A4R0</accession>
<dbReference type="Proteomes" id="UP001519363">
    <property type="component" value="Unassembled WGS sequence"/>
</dbReference>
<dbReference type="Gene3D" id="3.40.50.10190">
    <property type="entry name" value="BRCT domain"/>
    <property type="match status" value="1"/>
</dbReference>
<keyword evidence="2" id="KW-0378">Hydrolase</keyword>
<feature type="domain" description="Exonuclease" evidence="5">
    <location>
        <begin position="6"/>
        <end position="172"/>
    </location>
</feature>
<protein>
    <submittedName>
        <fullName evidence="6">DNA polymerase-3 subunit epsilon</fullName>
        <ecNumber evidence="6">2.7.7.7</ecNumber>
    </submittedName>
</protein>
<evidence type="ECO:0000256" key="4">
    <source>
        <dbReference type="SAM" id="MobiDB-lite"/>
    </source>
</evidence>
<comment type="caution">
    <text evidence="6">The sequence shown here is derived from an EMBL/GenBank/DDBJ whole genome shotgun (WGS) entry which is preliminary data.</text>
</comment>